<evidence type="ECO:0000256" key="4">
    <source>
        <dbReference type="ARBA" id="ARBA00022801"/>
    </source>
</evidence>
<keyword evidence="7" id="KW-0031">Aminopeptidase</keyword>
<dbReference type="GO" id="GO:0005739">
    <property type="term" value="C:mitochondrion"/>
    <property type="evidence" value="ECO:0007669"/>
    <property type="project" value="TreeGrafter"/>
</dbReference>
<dbReference type="GO" id="GO:0006508">
    <property type="term" value="P:proteolysis"/>
    <property type="evidence" value="ECO:0007669"/>
    <property type="project" value="TreeGrafter"/>
</dbReference>
<dbReference type="eggNOG" id="KOG2414">
    <property type="taxonomic scope" value="Eukaryota"/>
</dbReference>
<evidence type="ECO:0000259" key="6">
    <source>
        <dbReference type="SMART" id="SM01011"/>
    </source>
</evidence>
<name>F4SCT5_MELLP</name>
<comment type="similarity">
    <text evidence="2">Belongs to the peptidase M24B family.</text>
</comment>
<dbReference type="InterPro" id="IPR000994">
    <property type="entry name" value="Pept_M24"/>
</dbReference>
<dbReference type="Pfam" id="PF05195">
    <property type="entry name" value="AMP_N"/>
    <property type="match status" value="1"/>
</dbReference>
<evidence type="ECO:0000256" key="5">
    <source>
        <dbReference type="ARBA" id="ARBA00023211"/>
    </source>
</evidence>
<dbReference type="SUPFAM" id="SSF53092">
    <property type="entry name" value="Creatinase/prolidase N-terminal domain"/>
    <property type="match status" value="1"/>
</dbReference>
<evidence type="ECO:0000256" key="2">
    <source>
        <dbReference type="ARBA" id="ARBA00008766"/>
    </source>
</evidence>
<keyword evidence="7" id="KW-0645">Protease</keyword>
<keyword evidence="8" id="KW-1185">Reference proteome</keyword>
<dbReference type="RefSeq" id="XP_007419189.1">
    <property type="nucleotide sequence ID" value="XM_007419127.1"/>
</dbReference>
<dbReference type="GeneID" id="18933720"/>
<feature type="domain" description="Aminopeptidase P N-terminal" evidence="6">
    <location>
        <begin position="87"/>
        <end position="223"/>
    </location>
</feature>
<keyword evidence="4" id="KW-0378">Hydrolase</keyword>
<keyword evidence="3" id="KW-0479">Metal-binding</keyword>
<dbReference type="InterPro" id="IPR036005">
    <property type="entry name" value="Creatinase/aminopeptidase-like"/>
</dbReference>
<dbReference type="FunCoup" id="F4SCT5">
    <property type="interactions" value="317"/>
</dbReference>
<dbReference type="SMART" id="SM01011">
    <property type="entry name" value="AMP_N"/>
    <property type="match status" value="1"/>
</dbReference>
<dbReference type="EMBL" id="GL883221">
    <property type="protein sequence ID" value="EGF97535.1"/>
    <property type="molecule type" value="Genomic_DNA"/>
</dbReference>
<dbReference type="STRING" id="747676.F4SCT5"/>
<comment type="cofactor">
    <cofactor evidence="1">
        <name>Mn(2+)</name>
        <dbReference type="ChEBI" id="CHEBI:29035"/>
    </cofactor>
</comment>
<gene>
    <name evidence="7" type="ORF">MELLADRAFT_85093</name>
</gene>
<dbReference type="Gene3D" id="3.40.350.10">
    <property type="entry name" value="Creatinase/prolidase N-terminal domain"/>
    <property type="match status" value="1"/>
</dbReference>
<evidence type="ECO:0000256" key="1">
    <source>
        <dbReference type="ARBA" id="ARBA00001936"/>
    </source>
</evidence>
<dbReference type="InterPro" id="IPR029149">
    <property type="entry name" value="Creatin/AminoP/Spt16_N"/>
</dbReference>
<dbReference type="Pfam" id="PF00557">
    <property type="entry name" value="Peptidase_M24"/>
    <property type="match status" value="1"/>
</dbReference>
<dbReference type="KEGG" id="mlr:MELLADRAFT_85093"/>
<proteinExistence type="inferred from homology"/>
<evidence type="ECO:0000313" key="7">
    <source>
        <dbReference type="EMBL" id="EGF97535.1"/>
    </source>
</evidence>
<reference evidence="8" key="1">
    <citation type="journal article" date="2011" name="Proc. Natl. Acad. Sci. U.S.A.">
        <title>Obligate biotrophy features unraveled by the genomic analysis of rust fungi.</title>
        <authorList>
            <person name="Duplessis S."/>
            <person name="Cuomo C.A."/>
            <person name="Lin Y.-C."/>
            <person name="Aerts A."/>
            <person name="Tisserant E."/>
            <person name="Veneault-Fourrey C."/>
            <person name="Joly D.L."/>
            <person name="Hacquard S."/>
            <person name="Amselem J."/>
            <person name="Cantarel B.L."/>
            <person name="Chiu R."/>
            <person name="Coutinho P.M."/>
            <person name="Feau N."/>
            <person name="Field M."/>
            <person name="Frey P."/>
            <person name="Gelhaye E."/>
            <person name="Goldberg J."/>
            <person name="Grabherr M.G."/>
            <person name="Kodira C.D."/>
            <person name="Kohler A."/>
            <person name="Kuees U."/>
            <person name="Lindquist E.A."/>
            <person name="Lucas S.M."/>
            <person name="Mago R."/>
            <person name="Mauceli E."/>
            <person name="Morin E."/>
            <person name="Murat C."/>
            <person name="Pangilinan J.L."/>
            <person name="Park R."/>
            <person name="Pearson M."/>
            <person name="Quesneville H."/>
            <person name="Rouhier N."/>
            <person name="Sakthikumar S."/>
            <person name="Salamov A.A."/>
            <person name="Schmutz J."/>
            <person name="Selles B."/>
            <person name="Shapiro H."/>
            <person name="Tanguay P."/>
            <person name="Tuskan G.A."/>
            <person name="Henrissat B."/>
            <person name="Van de Peer Y."/>
            <person name="Rouze P."/>
            <person name="Ellis J.G."/>
            <person name="Dodds P.N."/>
            <person name="Schein J.E."/>
            <person name="Zhong S."/>
            <person name="Hamelin R.C."/>
            <person name="Grigoriev I.V."/>
            <person name="Szabo L.J."/>
            <person name="Martin F."/>
        </authorList>
    </citation>
    <scope>NUCLEOTIDE SEQUENCE [LARGE SCALE GENOMIC DNA]</scope>
    <source>
        <strain evidence="8">98AG31 / pathotype 3-4-7</strain>
    </source>
</reference>
<dbReference type="InterPro" id="IPR052433">
    <property type="entry name" value="X-Pro_dipept-like"/>
</dbReference>
<dbReference type="PANTHER" id="PTHR43226">
    <property type="entry name" value="XAA-PRO AMINOPEPTIDASE 3"/>
    <property type="match status" value="1"/>
</dbReference>
<dbReference type="InterPro" id="IPR007865">
    <property type="entry name" value="Aminopep_P_N"/>
</dbReference>
<dbReference type="HOGENOM" id="CLU_017266_1_1_1"/>
<dbReference type="AlphaFoldDB" id="F4SCT5"/>
<sequence length="579" mass="64694">MLTLKAFCNRSRNKWRTSRLECSAQPLKLREACLGNHNFIRYQSSSPVAVSSKVPSSETTSPREYFGQPLPFTHPHLLKSDETTIGITAREYADRRKKLMDKLEDGSVVILAGGRLQWMAHHVFYPFRQSSDFWYLTGFQEPDSCLVLEKGNSEKGYEMTLFVRPKDLSKELWEGARTGVEGVVRWFAADKAFDIDQLATKLRPLLTQSTNIPIYLDLPDDAESLMRIRKSGSSLMNFFSPSASQDADLISLLSSPFRNSRNQNDIEACLNVLATAPMRQIRSRSKKSSKYRPIESLKRKLVPLKMIKSPAELKLLRKACDITARGHKAAMRLAAQTSEHKSQTEYDLVRAFETTCQGDPVGFGGRMGYVPVCAAGDAALTVHYTANDRMLQAGNQMVLLDAGFEYAGYLADITRSFPSGNDGKFTSPQRDLYEAVLSVQKDLISRCTEEESVSLSSLHRASCQLLRSALSQLGFDLKVPGTLEQLYPHYIGHPVGTDLHDTPTLDRTTQLKSGSVITIEPGIYVPHDDCFPSEFHGIGIRIEDMVQIKKKDYIVLSCNTPKEVIDVEACGSGLLENLN</sequence>
<dbReference type="GO" id="GO:0070006">
    <property type="term" value="F:metalloaminopeptidase activity"/>
    <property type="evidence" value="ECO:0007669"/>
    <property type="project" value="InterPro"/>
</dbReference>
<evidence type="ECO:0000313" key="8">
    <source>
        <dbReference type="Proteomes" id="UP000001072"/>
    </source>
</evidence>
<accession>F4SCT5</accession>
<dbReference type="Gene3D" id="3.90.230.10">
    <property type="entry name" value="Creatinase/methionine aminopeptidase superfamily"/>
    <property type="match status" value="1"/>
</dbReference>
<keyword evidence="5" id="KW-0464">Manganese</keyword>
<organism evidence="8">
    <name type="scientific">Melampsora larici-populina (strain 98AG31 / pathotype 3-4-7)</name>
    <name type="common">Poplar leaf rust fungus</name>
    <dbReference type="NCBI Taxonomy" id="747676"/>
    <lineage>
        <taxon>Eukaryota</taxon>
        <taxon>Fungi</taxon>
        <taxon>Dikarya</taxon>
        <taxon>Basidiomycota</taxon>
        <taxon>Pucciniomycotina</taxon>
        <taxon>Pucciniomycetes</taxon>
        <taxon>Pucciniales</taxon>
        <taxon>Melampsoraceae</taxon>
        <taxon>Melampsora</taxon>
    </lineage>
</organism>
<evidence type="ECO:0000256" key="3">
    <source>
        <dbReference type="ARBA" id="ARBA00022723"/>
    </source>
</evidence>
<protein>
    <submittedName>
        <fullName evidence="7">X-Pro aminopeptidase</fullName>
    </submittedName>
</protein>
<dbReference type="VEuPathDB" id="FungiDB:MELLADRAFT_85093"/>
<dbReference type="SUPFAM" id="SSF55920">
    <property type="entry name" value="Creatinase/aminopeptidase"/>
    <property type="match status" value="1"/>
</dbReference>
<dbReference type="InParanoid" id="F4SCT5"/>
<dbReference type="PANTHER" id="PTHR43226:SF4">
    <property type="entry name" value="XAA-PRO AMINOPEPTIDASE 3"/>
    <property type="match status" value="1"/>
</dbReference>
<dbReference type="Proteomes" id="UP000001072">
    <property type="component" value="Unassembled WGS sequence"/>
</dbReference>
<dbReference type="GO" id="GO:0030145">
    <property type="term" value="F:manganese ion binding"/>
    <property type="evidence" value="ECO:0007669"/>
    <property type="project" value="InterPro"/>
</dbReference>
<dbReference type="OrthoDB" id="4215474at2759"/>